<dbReference type="Pfam" id="PF07963">
    <property type="entry name" value="N_methyl"/>
    <property type="match status" value="1"/>
</dbReference>
<comment type="caution">
    <text evidence="8">The sequence shown here is derived from an EMBL/GenBank/DDBJ whole genome shotgun (WGS) entry which is preliminary data.</text>
</comment>
<feature type="domain" description="Type II secretion system protein GspG C-terminal" evidence="7">
    <location>
        <begin position="37"/>
        <end position="130"/>
    </location>
</feature>
<evidence type="ECO:0000256" key="4">
    <source>
        <dbReference type="ARBA" id="ARBA00022989"/>
    </source>
</evidence>
<comment type="subcellular location">
    <subcellularLocation>
        <location evidence="1">Membrane</location>
        <topology evidence="1">Single-pass membrane protein</topology>
    </subcellularLocation>
</comment>
<dbReference type="SUPFAM" id="SSF54523">
    <property type="entry name" value="Pili subunits"/>
    <property type="match status" value="1"/>
</dbReference>
<dbReference type="PROSITE" id="PS00409">
    <property type="entry name" value="PROKAR_NTER_METHYL"/>
    <property type="match status" value="1"/>
</dbReference>
<keyword evidence="3 6" id="KW-0812">Transmembrane</keyword>
<evidence type="ECO:0000256" key="3">
    <source>
        <dbReference type="ARBA" id="ARBA00022692"/>
    </source>
</evidence>
<gene>
    <name evidence="8" type="ORF">A3A79_01835</name>
</gene>
<keyword evidence="2" id="KW-0488">Methylation</keyword>
<dbReference type="InterPro" id="IPR000983">
    <property type="entry name" value="Bac_GSPG_pilin"/>
</dbReference>
<dbReference type="InterPro" id="IPR045584">
    <property type="entry name" value="Pilin-like"/>
</dbReference>
<dbReference type="PANTHER" id="PTHR30093:SF44">
    <property type="entry name" value="TYPE II SECRETION SYSTEM CORE PROTEIN G"/>
    <property type="match status" value="1"/>
</dbReference>
<reference evidence="8 9" key="1">
    <citation type="journal article" date="2016" name="Nat. Commun.">
        <title>Thousands of microbial genomes shed light on interconnected biogeochemical processes in an aquifer system.</title>
        <authorList>
            <person name="Anantharaman K."/>
            <person name="Brown C.T."/>
            <person name="Hug L.A."/>
            <person name="Sharon I."/>
            <person name="Castelle C.J."/>
            <person name="Probst A.J."/>
            <person name="Thomas B.C."/>
            <person name="Singh A."/>
            <person name="Wilkins M.J."/>
            <person name="Karaoz U."/>
            <person name="Brodie E.L."/>
            <person name="Williams K.H."/>
            <person name="Hubbard S.S."/>
            <person name="Banfield J.F."/>
        </authorList>
    </citation>
    <scope>NUCLEOTIDE SEQUENCE [LARGE SCALE GENOMIC DNA]</scope>
</reference>
<dbReference type="STRING" id="1798392.A3A79_01835"/>
<evidence type="ECO:0000256" key="6">
    <source>
        <dbReference type="SAM" id="Phobius"/>
    </source>
</evidence>
<dbReference type="AlphaFoldDB" id="A0A1F6AGW2"/>
<proteinExistence type="predicted"/>
<dbReference type="PRINTS" id="PR00813">
    <property type="entry name" value="BCTERIALGSPG"/>
</dbReference>
<evidence type="ECO:0000256" key="5">
    <source>
        <dbReference type="ARBA" id="ARBA00023136"/>
    </source>
</evidence>
<accession>A0A1F6AGW2</accession>
<dbReference type="Proteomes" id="UP000178759">
    <property type="component" value="Unassembled WGS sequence"/>
</dbReference>
<feature type="transmembrane region" description="Helical" evidence="6">
    <location>
        <begin position="12"/>
        <end position="34"/>
    </location>
</feature>
<dbReference type="Gene3D" id="3.30.700.10">
    <property type="entry name" value="Glycoprotein, Type 4 Pilin"/>
    <property type="match status" value="1"/>
</dbReference>
<evidence type="ECO:0000313" key="8">
    <source>
        <dbReference type="EMBL" id="OGG23921.1"/>
    </source>
</evidence>
<dbReference type="GO" id="GO:0016020">
    <property type="term" value="C:membrane"/>
    <property type="evidence" value="ECO:0007669"/>
    <property type="project" value="UniProtKB-SubCell"/>
</dbReference>
<dbReference type="InterPro" id="IPR012902">
    <property type="entry name" value="N_methyl_site"/>
</dbReference>
<keyword evidence="5 6" id="KW-0472">Membrane</keyword>
<dbReference type="GO" id="GO:0015627">
    <property type="term" value="C:type II protein secretion system complex"/>
    <property type="evidence" value="ECO:0007669"/>
    <property type="project" value="InterPro"/>
</dbReference>
<dbReference type="PANTHER" id="PTHR30093">
    <property type="entry name" value="GENERAL SECRETION PATHWAY PROTEIN G"/>
    <property type="match status" value="1"/>
</dbReference>
<keyword evidence="4 6" id="KW-1133">Transmembrane helix</keyword>
<evidence type="ECO:0000256" key="2">
    <source>
        <dbReference type="ARBA" id="ARBA00022481"/>
    </source>
</evidence>
<dbReference type="NCBIfam" id="TIGR02532">
    <property type="entry name" value="IV_pilin_GFxxxE"/>
    <property type="match status" value="1"/>
</dbReference>
<protein>
    <recommendedName>
        <fullName evidence="7">Type II secretion system protein GspG C-terminal domain-containing protein</fullName>
    </recommendedName>
</protein>
<dbReference type="EMBL" id="MFJV01000001">
    <property type="protein sequence ID" value="OGG23921.1"/>
    <property type="molecule type" value="Genomic_DNA"/>
</dbReference>
<dbReference type="Pfam" id="PF08334">
    <property type="entry name" value="T2SSG"/>
    <property type="match status" value="1"/>
</dbReference>
<organism evidence="8 9">
    <name type="scientific">Candidatus Gottesmanbacteria bacterium RIFCSPLOWO2_01_FULL_43_11b</name>
    <dbReference type="NCBI Taxonomy" id="1798392"/>
    <lineage>
        <taxon>Bacteria</taxon>
        <taxon>Candidatus Gottesmaniibacteriota</taxon>
    </lineage>
</organism>
<name>A0A1F6AGW2_9BACT</name>
<evidence type="ECO:0000256" key="1">
    <source>
        <dbReference type="ARBA" id="ARBA00004167"/>
    </source>
</evidence>
<evidence type="ECO:0000313" key="9">
    <source>
        <dbReference type="Proteomes" id="UP000178759"/>
    </source>
</evidence>
<evidence type="ECO:0000259" key="7">
    <source>
        <dbReference type="Pfam" id="PF08334"/>
    </source>
</evidence>
<sequence>MNNKLLKSRGFTLIELIVVILILAILITLGLGTFRSSQTKSRDSRRKTDIKNVTSALELYFNDTGKYPNDNSGGKITACGSAGATVCEWGEEFKDQNNTIYMVELPEDPIAIHSYYYDVGGGNNSYQLYARLENTDDADVQKSGSTPQAYQNLYCGTKLCNYGRSSTNTTPNTGRTLINDP</sequence>
<dbReference type="InterPro" id="IPR013545">
    <property type="entry name" value="T2SS_protein-GspG_C"/>
</dbReference>
<dbReference type="GO" id="GO:0015628">
    <property type="term" value="P:protein secretion by the type II secretion system"/>
    <property type="evidence" value="ECO:0007669"/>
    <property type="project" value="InterPro"/>
</dbReference>